<organism evidence="3 4">
    <name type="scientific">Streptomyces vulcanius</name>
    <dbReference type="NCBI Taxonomy" id="1441876"/>
    <lineage>
        <taxon>Bacteria</taxon>
        <taxon>Bacillati</taxon>
        <taxon>Actinomycetota</taxon>
        <taxon>Actinomycetes</taxon>
        <taxon>Kitasatosporales</taxon>
        <taxon>Streptomycetaceae</taxon>
        <taxon>Streptomyces</taxon>
    </lineage>
</organism>
<dbReference type="RefSeq" id="WP_381186501.1">
    <property type="nucleotide sequence ID" value="NZ_JBHSFK010000061.1"/>
</dbReference>
<dbReference type="PANTHER" id="PTHR30007:SF0">
    <property type="entry name" value="TRANSPOSASE"/>
    <property type="match status" value="1"/>
</dbReference>
<proteinExistence type="predicted"/>
<evidence type="ECO:0000313" key="3">
    <source>
        <dbReference type="EMBL" id="MFC4507804.1"/>
    </source>
</evidence>
<evidence type="ECO:0000313" key="4">
    <source>
        <dbReference type="Proteomes" id="UP001595839"/>
    </source>
</evidence>
<dbReference type="EMBL" id="JBHSFK010000061">
    <property type="protein sequence ID" value="MFC4507804.1"/>
    <property type="molecule type" value="Genomic_DNA"/>
</dbReference>
<accession>A0ABV9B805</accession>
<dbReference type="NCBIfam" id="NF033580">
    <property type="entry name" value="transpos_IS5_3"/>
    <property type="match status" value="1"/>
</dbReference>
<name>A0ABV9B805_9ACTN</name>
<evidence type="ECO:0000259" key="1">
    <source>
        <dbReference type="Pfam" id="PF01609"/>
    </source>
</evidence>
<feature type="domain" description="Transposase IS4-like" evidence="1">
    <location>
        <begin position="107"/>
        <end position="254"/>
    </location>
</feature>
<sequence length="287" mass="32661">MRQRRYPSDTTDAEWALLEPLLPVPACQTPSGGHPEAHPRREIVDGIRYLVDNGIKWRAMPSDFPPWRTVYGFARRWAAAGVIGVIRDQLRRRIRLAAGKTPRAASVVVDSQSVKASETVGRDSRGWDGGKLINGRKRHLIVDNRGLVLMVMVTTAGVHDSIPAKELLFRLALTHPEISIVWADSAYGGKLITWAKKYLDITIKTVRRPPDAKGFVVLPRRWVVERSWSWIMRARRHCRDHERLPEMSESLITWAAITLMTRRLTRRKTSPAERRDVAHSYVLSEAA</sequence>
<dbReference type="Proteomes" id="UP001595839">
    <property type="component" value="Unassembled WGS sequence"/>
</dbReference>
<dbReference type="Pfam" id="PF13340">
    <property type="entry name" value="DUF4096"/>
    <property type="match status" value="1"/>
</dbReference>
<gene>
    <name evidence="3" type="ORF">ACFPIH_51830</name>
</gene>
<dbReference type="Pfam" id="PF01609">
    <property type="entry name" value="DDE_Tnp_1"/>
    <property type="match status" value="1"/>
</dbReference>
<evidence type="ECO:0000259" key="2">
    <source>
        <dbReference type="Pfam" id="PF13340"/>
    </source>
</evidence>
<dbReference type="InterPro" id="IPR002559">
    <property type="entry name" value="Transposase_11"/>
</dbReference>
<comment type="caution">
    <text evidence="3">The sequence shown here is derived from an EMBL/GenBank/DDBJ whole genome shotgun (WGS) entry which is preliminary data.</text>
</comment>
<feature type="domain" description="Insertion element IS402-like" evidence="2">
    <location>
        <begin position="11"/>
        <end position="83"/>
    </location>
</feature>
<dbReference type="PANTHER" id="PTHR30007">
    <property type="entry name" value="PHP DOMAIN PROTEIN"/>
    <property type="match status" value="1"/>
</dbReference>
<protein>
    <submittedName>
        <fullName evidence="3">IS5 family transposase</fullName>
    </submittedName>
</protein>
<reference evidence="4" key="1">
    <citation type="journal article" date="2019" name="Int. J. Syst. Evol. Microbiol.">
        <title>The Global Catalogue of Microorganisms (GCM) 10K type strain sequencing project: providing services to taxonomists for standard genome sequencing and annotation.</title>
        <authorList>
            <consortium name="The Broad Institute Genomics Platform"/>
            <consortium name="The Broad Institute Genome Sequencing Center for Infectious Disease"/>
            <person name="Wu L."/>
            <person name="Ma J."/>
        </authorList>
    </citation>
    <scope>NUCLEOTIDE SEQUENCE [LARGE SCALE GENOMIC DNA]</scope>
    <source>
        <strain evidence="4">CGMCC 4.7177</strain>
    </source>
</reference>
<dbReference type="InterPro" id="IPR025161">
    <property type="entry name" value="IS402-like_dom"/>
</dbReference>
<keyword evidence="4" id="KW-1185">Reference proteome</keyword>